<name>A0A9R1WT72_LACSA</name>
<dbReference type="GO" id="GO:0006325">
    <property type="term" value="P:chromatin organization"/>
    <property type="evidence" value="ECO:0007669"/>
    <property type="project" value="UniProtKB-KW"/>
</dbReference>
<dbReference type="GO" id="GO:0000123">
    <property type="term" value="C:histone acetyltransferase complex"/>
    <property type="evidence" value="ECO:0000318"/>
    <property type="project" value="GO_Central"/>
</dbReference>
<dbReference type="InterPro" id="IPR008676">
    <property type="entry name" value="MRG"/>
</dbReference>
<sequence>MRSSNSGSATDDDESATISDEYDATMETDTDVVSKDGAVESLSTPFRQGEKVLAYHNLRIYEAKVLEVDSKEKRYYIHYLGWKQKWDEWVGIDRLMNINNENLQKQKALENELKPKNPNMTKGMKRKTMSKVFFFFFFFFFSVWTKIQIVSLVCKGTVSYEKLIDIHIPSSLKKHLVNYSEYITHMGKLVKLPCSPNVDDILKLYLEHRSNKDGRESDTAGEVVSGLRCYFDKALPAMLLYKTESQQYQQATANQISPSKIYGAEHLLRLFVKLPEILFHANIEEETLRELQHNLQDFLKFLQKKQSLFFLSSYETPDGSCTIE</sequence>
<feature type="region of interest" description="Disordered" evidence="6">
    <location>
        <begin position="1"/>
        <end position="27"/>
    </location>
</feature>
<dbReference type="GO" id="GO:1990841">
    <property type="term" value="F:promoter-specific chromatin binding"/>
    <property type="evidence" value="ECO:0007669"/>
    <property type="project" value="UniProtKB-ARBA"/>
</dbReference>
<dbReference type="PANTHER" id="PTHR10880">
    <property type="entry name" value="MORTALITY FACTOR 4-LIKE PROTEIN"/>
    <property type="match status" value="1"/>
</dbReference>
<dbReference type="InterPro" id="IPR053820">
    <property type="entry name" value="MSL3_chromo-like"/>
</dbReference>
<protein>
    <recommendedName>
        <fullName evidence="8">Chromo domain-containing protein</fullName>
    </recommendedName>
</protein>
<keyword evidence="3" id="KW-0805">Transcription regulation</keyword>
<dbReference type="Gene3D" id="1.10.274.30">
    <property type="entry name" value="MRG domain"/>
    <property type="match status" value="1"/>
</dbReference>
<evidence type="ECO:0000256" key="3">
    <source>
        <dbReference type="ARBA" id="ARBA00023015"/>
    </source>
</evidence>
<evidence type="ECO:0000313" key="10">
    <source>
        <dbReference type="Proteomes" id="UP000235145"/>
    </source>
</evidence>
<keyword evidence="2" id="KW-0156">Chromatin regulator</keyword>
<organism evidence="9 10">
    <name type="scientific">Lactuca sativa</name>
    <name type="common">Garden lettuce</name>
    <dbReference type="NCBI Taxonomy" id="4236"/>
    <lineage>
        <taxon>Eukaryota</taxon>
        <taxon>Viridiplantae</taxon>
        <taxon>Streptophyta</taxon>
        <taxon>Embryophyta</taxon>
        <taxon>Tracheophyta</taxon>
        <taxon>Spermatophyta</taxon>
        <taxon>Magnoliopsida</taxon>
        <taxon>eudicotyledons</taxon>
        <taxon>Gunneridae</taxon>
        <taxon>Pentapetalae</taxon>
        <taxon>asterids</taxon>
        <taxon>campanulids</taxon>
        <taxon>Asterales</taxon>
        <taxon>Asteraceae</taxon>
        <taxon>Cichorioideae</taxon>
        <taxon>Cichorieae</taxon>
        <taxon>Lactucinae</taxon>
        <taxon>Lactuca</taxon>
    </lineage>
</organism>
<dbReference type="Proteomes" id="UP000235145">
    <property type="component" value="Unassembled WGS sequence"/>
</dbReference>
<dbReference type="Pfam" id="PF22732">
    <property type="entry name" value="MSL3_chromo-like"/>
    <property type="match status" value="1"/>
</dbReference>
<reference evidence="9 10" key="1">
    <citation type="journal article" date="2017" name="Nat. Commun.">
        <title>Genome assembly with in vitro proximity ligation data and whole-genome triplication in lettuce.</title>
        <authorList>
            <person name="Reyes-Chin-Wo S."/>
            <person name="Wang Z."/>
            <person name="Yang X."/>
            <person name="Kozik A."/>
            <person name="Arikit S."/>
            <person name="Song C."/>
            <person name="Xia L."/>
            <person name="Froenicke L."/>
            <person name="Lavelle D.O."/>
            <person name="Truco M.J."/>
            <person name="Xia R."/>
            <person name="Zhu S."/>
            <person name="Xu C."/>
            <person name="Xu H."/>
            <person name="Xu X."/>
            <person name="Cox K."/>
            <person name="Korf I."/>
            <person name="Meyers B.C."/>
            <person name="Michelmore R.W."/>
        </authorList>
    </citation>
    <scope>NUCLEOTIDE SEQUENCE [LARGE SCALE GENOMIC DNA]</scope>
    <source>
        <strain evidence="10">cv. Salinas</strain>
        <tissue evidence="9">Seedlings</tissue>
    </source>
</reference>
<dbReference type="Pfam" id="PF05712">
    <property type="entry name" value="MRG"/>
    <property type="match status" value="1"/>
</dbReference>
<dbReference type="InterPro" id="IPR038217">
    <property type="entry name" value="MRG_C_sf"/>
</dbReference>
<comment type="caution">
    <text evidence="9">The sequence shown here is derived from an EMBL/GenBank/DDBJ whole genome shotgun (WGS) entry which is preliminary data.</text>
</comment>
<dbReference type="InterPro" id="IPR016197">
    <property type="entry name" value="Chromo-like_dom_sf"/>
</dbReference>
<feature type="domain" description="Chromo" evidence="8">
    <location>
        <begin position="46"/>
        <end position="111"/>
    </location>
</feature>
<dbReference type="PANTHER" id="PTHR10880:SF44">
    <property type="entry name" value="PROTEIN MRG2"/>
    <property type="match status" value="1"/>
</dbReference>
<keyword evidence="10" id="KW-1185">Reference proteome</keyword>
<evidence type="ECO:0000259" key="8">
    <source>
        <dbReference type="SMART" id="SM00298"/>
    </source>
</evidence>
<dbReference type="AlphaFoldDB" id="A0A9R1WT72"/>
<keyword evidence="7" id="KW-1133">Transmembrane helix</keyword>
<dbReference type="SUPFAM" id="SSF54160">
    <property type="entry name" value="Chromo domain-like"/>
    <property type="match status" value="1"/>
</dbReference>
<feature type="transmembrane region" description="Helical" evidence="7">
    <location>
        <begin position="132"/>
        <end position="153"/>
    </location>
</feature>
<evidence type="ECO:0000256" key="5">
    <source>
        <dbReference type="ARBA" id="ARBA00023242"/>
    </source>
</evidence>
<evidence type="ECO:0000256" key="2">
    <source>
        <dbReference type="ARBA" id="ARBA00022853"/>
    </source>
</evidence>
<dbReference type="FunFam" id="1.10.274.30:FF:000005">
    <property type="entry name" value="Chromatin modification-related protein EAF3"/>
    <property type="match status" value="1"/>
</dbReference>
<evidence type="ECO:0000313" key="9">
    <source>
        <dbReference type="EMBL" id="KAJ0228417.1"/>
    </source>
</evidence>
<dbReference type="GO" id="GO:0006355">
    <property type="term" value="P:regulation of DNA-templated transcription"/>
    <property type="evidence" value="ECO:0007669"/>
    <property type="project" value="InterPro"/>
</dbReference>
<comment type="subcellular location">
    <subcellularLocation>
        <location evidence="1">Nucleus</location>
    </subcellularLocation>
</comment>
<dbReference type="EMBL" id="NBSK02000001">
    <property type="protein sequence ID" value="KAJ0228417.1"/>
    <property type="molecule type" value="Genomic_DNA"/>
</dbReference>
<keyword evidence="5" id="KW-0539">Nucleus</keyword>
<dbReference type="PROSITE" id="PS51640">
    <property type="entry name" value="MRG"/>
    <property type="match status" value="1"/>
</dbReference>
<feature type="compositionally biased region" description="Acidic residues" evidence="6">
    <location>
        <begin position="10"/>
        <end position="27"/>
    </location>
</feature>
<evidence type="ECO:0000256" key="4">
    <source>
        <dbReference type="ARBA" id="ARBA00023163"/>
    </source>
</evidence>
<gene>
    <name evidence="9" type="ORF">LSAT_V11C100009520</name>
</gene>
<proteinExistence type="predicted"/>
<keyword evidence="7" id="KW-0812">Transmembrane</keyword>
<dbReference type="Gene3D" id="2.30.30.140">
    <property type="match status" value="1"/>
</dbReference>
<accession>A0A9R1WT72</accession>
<evidence type="ECO:0000256" key="7">
    <source>
        <dbReference type="SAM" id="Phobius"/>
    </source>
</evidence>
<evidence type="ECO:0000256" key="1">
    <source>
        <dbReference type="ARBA" id="ARBA00004123"/>
    </source>
</evidence>
<dbReference type="GO" id="GO:0005634">
    <property type="term" value="C:nucleus"/>
    <property type="evidence" value="ECO:0007669"/>
    <property type="project" value="UniProtKB-SubCell"/>
</dbReference>
<dbReference type="GO" id="GO:0048586">
    <property type="term" value="P:regulation of long-day photoperiodism, flowering"/>
    <property type="evidence" value="ECO:0007669"/>
    <property type="project" value="UniProtKB-ARBA"/>
</dbReference>
<dbReference type="PIRSF" id="PIRSF038133">
    <property type="entry name" value="HAT_Nua4_EAF3/MRG15"/>
    <property type="match status" value="1"/>
</dbReference>
<dbReference type="InterPro" id="IPR026541">
    <property type="entry name" value="MRG_dom"/>
</dbReference>
<dbReference type="InterPro" id="IPR000953">
    <property type="entry name" value="Chromo/chromo_shadow_dom"/>
</dbReference>
<keyword evidence="7" id="KW-0472">Membrane</keyword>
<dbReference type="SMART" id="SM00298">
    <property type="entry name" value="CHROMO"/>
    <property type="match status" value="1"/>
</dbReference>
<keyword evidence="4" id="KW-0804">Transcription</keyword>
<evidence type="ECO:0000256" key="6">
    <source>
        <dbReference type="SAM" id="MobiDB-lite"/>
    </source>
</evidence>